<dbReference type="OrthoDB" id="8400810at2"/>
<protein>
    <submittedName>
        <fullName evidence="1">Uncharacterized protein</fullName>
    </submittedName>
</protein>
<gene>
    <name evidence="1" type="ORF">CAK95_14760</name>
</gene>
<organism evidence="1 2">
    <name type="scientific">Pseudorhodoplanes sinuspersici</name>
    <dbReference type="NCBI Taxonomy" id="1235591"/>
    <lineage>
        <taxon>Bacteria</taxon>
        <taxon>Pseudomonadati</taxon>
        <taxon>Pseudomonadota</taxon>
        <taxon>Alphaproteobacteria</taxon>
        <taxon>Hyphomicrobiales</taxon>
        <taxon>Pseudorhodoplanes</taxon>
    </lineage>
</organism>
<dbReference type="EMBL" id="CP021112">
    <property type="protein sequence ID" value="ARQ00196.1"/>
    <property type="molecule type" value="Genomic_DNA"/>
</dbReference>
<sequence>MRAASLRNVSRRRFLATTAIATILGVAGAHARSISGSLPWQPGVADPPTPVRPDPWQFFTHDEAIAIEAILDRLIPQDDLGPGAKAAGCAVYIDRLLAGPFGDARRLYMKPPFLKALPQQGPQSPIRPASRYRGGLAALDTYCRANFGEKSFAELTPEQQDTILRGLEEKTIQLPNVDGPEFFEQVLQHTLEGFFADPIYGGNREMVSWKLVGFPGARYDYRDFVKKHNERYPLPPVSILGRTDWIAQR</sequence>
<name>A0A1W6ZSD5_9HYPH</name>
<reference evidence="1 2" key="1">
    <citation type="submission" date="2017-05" db="EMBL/GenBank/DDBJ databases">
        <title>Full genome sequence of Pseudorhodoplanes sinuspersici.</title>
        <authorList>
            <person name="Dastgheib S.M.M."/>
            <person name="Shavandi M."/>
            <person name="Tirandaz H."/>
        </authorList>
    </citation>
    <scope>NUCLEOTIDE SEQUENCE [LARGE SCALE GENOMIC DNA]</scope>
    <source>
        <strain evidence="1 2">RIPI110</strain>
    </source>
</reference>
<dbReference type="STRING" id="1235591.CAK95_14760"/>
<dbReference type="Pfam" id="PF13618">
    <property type="entry name" value="Gluconate_2-dh3"/>
    <property type="match status" value="1"/>
</dbReference>
<evidence type="ECO:0000313" key="1">
    <source>
        <dbReference type="EMBL" id="ARQ00196.1"/>
    </source>
</evidence>
<dbReference type="KEGG" id="psin:CAK95_14760"/>
<dbReference type="AlphaFoldDB" id="A0A1W6ZSD5"/>
<dbReference type="InterPro" id="IPR019546">
    <property type="entry name" value="TAT_signal_bac_arc"/>
</dbReference>
<dbReference type="RefSeq" id="WP_086088593.1">
    <property type="nucleotide sequence ID" value="NZ_CP021112.1"/>
</dbReference>
<dbReference type="PROSITE" id="PS51318">
    <property type="entry name" value="TAT"/>
    <property type="match status" value="1"/>
</dbReference>
<evidence type="ECO:0000313" key="2">
    <source>
        <dbReference type="Proteomes" id="UP000194137"/>
    </source>
</evidence>
<accession>A0A1W6ZSD5</accession>
<dbReference type="NCBIfam" id="TIGR01409">
    <property type="entry name" value="TAT_signal_seq"/>
    <property type="match status" value="1"/>
</dbReference>
<dbReference type="InterPro" id="IPR006311">
    <property type="entry name" value="TAT_signal"/>
</dbReference>
<proteinExistence type="predicted"/>
<keyword evidence="2" id="KW-1185">Reference proteome</keyword>
<dbReference type="Proteomes" id="UP000194137">
    <property type="component" value="Chromosome"/>
</dbReference>
<dbReference type="InterPro" id="IPR027056">
    <property type="entry name" value="Gluconate_2DH_su3"/>
</dbReference>